<feature type="transmembrane region" description="Helical" evidence="8">
    <location>
        <begin position="354"/>
        <end position="371"/>
    </location>
</feature>
<reference evidence="11" key="1">
    <citation type="submission" date="2016-10" db="EMBL/GenBank/DDBJ databases">
        <authorList>
            <person name="Varghese N."/>
            <person name="Submissions S."/>
        </authorList>
    </citation>
    <scope>NUCLEOTIDE SEQUENCE [LARGE SCALE GENOMIC DNA]</scope>
    <source>
        <strain evidence="11">CGMCC 4.3568</strain>
    </source>
</reference>
<evidence type="ECO:0000256" key="3">
    <source>
        <dbReference type="ARBA" id="ARBA00022475"/>
    </source>
</evidence>
<protein>
    <submittedName>
        <fullName evidence="10">Drug resistance transporter, EmrB/QacA subfamily</fullName>
    </submittedName>
</protein>
<dbReference type="Pfam" id="PF07690">
    <property type="entry name" value="MFS_1"/>
    <property type="match status" value="1"/>
</dbReference>
<dbReference type="PRINTS" id="PR01036">
    <property type="entry name" value="TCRTETB"/>
</dbReference>
<sequence length="500" mass="51345">MSQVDPPVSVGASPPREQTAQGRPGIAPGVQRTGLVLTFLCVAQFMVFLDVSIVNVALPSIEKGLGIREENLPYVVTLYGTALGGFLLFGSRLADTFGRRLVLRIGLTLFGLASLAGGLAQDQLLLFAARGGQGLGAALIAPAALSIVTTTFVGAAERAKALGIWGALTGIASVAGVILGGVLSDGPGWRWIFFINVPIAVIAVATATRVLPESRGPRRPFDIAGAVLLTAGLLALIYGLDEAISHGWTSALVITSLTGAVLLLGAFAIVERKAEAPLVPFDVFGSRTLRYANIATLFLLGSVVTTFFFASLFLQQVLDYSPMNTGLAYVPLAVVVAVGAGIASNAVAKAPAKAILAFGLVLVGGGLALMARMPSDASYPTQILPVFVMIGLGMGLSFVPLQIAAQADVIEERAGLAAGLINTSQEVGGALGIATAATFAFGQVAQLTAEAGGDPRLIEAARTTVFHDGFAAGAVFAVIALLIAVVLLPRIRKDRPQLAA</sequence>
<dbReference type="PROSITE" id="PS50850">
    <property type="entry name" value="MFS"/>
    <property type="match status" value="1"/>
</dbReference>
<dbReference type="Gene3D" id="1.20.1720.10">
    <property type="entry name" value="Multidrug resistance protein D"/>
    <property type="match status" value="1"/>
</dbReference>
<dbReference type="InterPro" id="IPR020846">
    <property type="entry name" value="MFS_dom"/>
</dbReference>
<evidence type="ECO:0000256" key="5">
    <source>
        <dbReference type="ARBA" id="ARBA00022989"/>
    </source>
</evidence>
<feature type="transmembrane region" description="Helical" evidence="8">
    <location>
        <begin position="291"/>
        <end position="314"/>
    </location>
</feature>
<dbReference type="InterPro" id="IPR011701">
    <property type="entry name" value="MFS"/>
</dbReference>
<dbReference type="CDD" id="cd17321">
    <property type="entry name" value="MFS_MMR_MDR_like"/>
    <property type="match status" value="1"/>
</dbReference>
<feature type="transmembrane region" description="Helical" evidence="8">
    <location>
        <begin position="246"/>
        <end position="270"/>
    </location>
</feature>
<feature type="transmembrane region" description="Helical" evidence="8">
    <location>
        <begin position="35"/>
        <end position="59"/>
    </location>
</feature>
<dbReference type="EMBL" id="FOKG01000001">
    <property type="protein sequence ID" value="SFA80187.1"/>
    <property type="molecule type" value="Genomic_DNA"/>
</dbReference>
<evidence type="ECO:0000256" key="8">
    <source>
        <dbReference type="SAM" id="Phobius"/>
    </source>
</evidence>
<evidence type="ECO:0000256" key="6">
    <source>
        <dbReference type="ARBA" id="ARBA00023136"/>
    </source>
</evidence>
<evidence type="ECO:0000259" key="9">
    <source>
        <dbReference type="PROSITE" id="PS50850"/>
    </source>
</evidence>
<feature type="transmembrane region" description="Helical" evidence="8">
    <location>
        <begin position="162"/>
        <end position="183"/>
    </location>
</feature>
<evidence type="ECO:0000256" key="2">
    <source>
        <dbReference type="ARBA" id="ARBA00022448"/>
    </source>
</evidence>
<proteinExistence type="predicted"/>
<dbReference type="Gene3D" id="1.20.1250.20">
    <property type="entry name" value="MFS general substrate transporter like domains"/>
    <property type="match status" value="1"/>
</dbReference>
<feature type="transmembrane region" description="Helical" evidence="8">
    <location>
        <begin position="383"/>
        <end position="405"/>
    </location>
</feature>
<keyword evidence="4 8" id="KW-0812">Transmembrane</keyword>
<keyword evidence="3" id="KW-1003">Cell membrane</keyword>
<evidence type="ECO:0000256" key="4">
    <source>
        <dbReference type="ARBA" id="ARBA00022692"/>
    </source>
</evidence>
<dbReference type="RefSeq" id="WP_218160277.1">
    <property type="nucleotide sequence ID" value="NZ_FOKG01000001.1"/>
</dbReference>
<feature type="transmembrane region" description="Helical" evidence="8">
    <location>
        <begin position="223"/>
        <end position="240"/>
    </location>
</feature>
<evidence type="ECO:0000313" key="10">
    <source>
        <dbReference type="EMBL" id="SFA80187.1"/>
    </source>
</evidence>
<evidence type="ECO:0000256" key="7">
    <source>
        <dbReference type="SAM" id="MobiDB-lite"/>
    </source>
</evidence>
<feature type="transmembrane region" description="Helical" evidence="8">
    <location>
        <begin position="71"/>
        <end position="89"/>
    </location>
</feature>
<dbReference type="PANTHER" id="PTHR42718">
    <property type="entry name" value="MAJOR FACILITATOR SUPERFAMILY MULTIDRUG TRANSPORTER MFSC"/>
    <property type="match status" value="1"/>
</dbReference>
<accession>A0A1I0VVV8</accession>
<feature type="transmembrane region" description="Helical" evidence="8">
    <location>
        <begin position="101"/>
        <end position="120"/>
    </location>
</feature>
<name>A0A1I0VVV8_9PSEU</name>
<keyword evidence="11" id="KW-1185">Reference proteome</keyword>
<dbReference type="GO" id="GO:0005886">
    <property type="term" value="C:plasma membrane"/>
    <property type="evidence" value="ECO:0007669"/>
    <property type="project" value="UniProtKB-SubCell"/>
</dbReference>
<keyword evidence="5 8" id="KW-1133">Transmembrane helix</keyword>
<keyword evidence="6 8" id="KW-0472">Membrane</keyword>
<dbReference type="SUPFAM" id="SSF103473">
    <property type="entry name" value="MFS general substrate transporter"/>
    <property type="match status" value="1"/>
</dbReference>
<dbReference type="GO" id="GO:0022857">
    <property type="term" value="F:transmembrane transporter activity"/>
    <property type="evidence" value="ECO:0007669"/>
    <property type="project" value="InterPro"/>
</dbReference>
<evidence type="ECO:0000313" key="11">
    <source>
        <dbReference type="Proteomes" id="UP000243799"/>
    </source>
</evidence>
<dbReference type="AlphaFoldDB" id="A0A1I0VVV8"/>
<feature type="transmembrane region" description="Helical" evidence="8">
    <location>
        <begin position="189"/>
        <end position="211"/>
    </location>
</feature>
<gene>
    <name evidence="10" type="ORF">SAMN05216266_101518</name>
</gene>
<dbReference type="PANTHER" id="PTHR42718:SF46">
    <property type="entry name" value="BLR6921 PROTEIN"/>
    <property type="match status" value="1"/>
</dbReference>
<feature type="region of interest" description="Disordered" evidence="7">
    <location>
        <begin position="1"/>
        <end position="26"/>
    </location>
</feature>
<feature type="transmembrane region" description="Helical" evidence="8">
    <location>
        <begin position="469"/>
        <end position="488"/>
    </location>
</feature>
<feature type="domain" description="Major facilitator superfamily (MFS) profile" evidence="9">
    <location>
        <begin position="36"/>
        <end position="492"/>
    </location>
</feature>
<feature type="transmembrane region" description="Helical" evidence="8">
    <location>
        <begin position="426"/>
        <end position="449"/>
    </location>
</feature>
<comment type="subcellular location">
    <subcellularLocation>
        <location evidence="1">Cell membrane</location>
        <topology evidence="1">Multi-pass membrane protein</topology>
    </subcellularLocation>
</comment>
<feature type="transmembrane region" description="Helical" evidence="8">
    <location>
        <begin position="326"/>
        <end position="347"/>
    </location>
</feature>
<dbReference type="InterPro" id="IPR036259">
    <property type="entry name" value="MFS_trans_sf"/>
</dbReference>
<organism evidence="10 11">
    <name type="scientific">Amycolatopsis marina</name>
    <dbReference type="NCBI Taxonomy" id="490629"/>
    <lineage>
        <taxon>Bacteria</taxon>
        <taxon>Bacillati</taxon>
        <taxon>Actinomycetota</taxon>
        <taxon>Actinomycetes</taxon>
        <taxon>Pseudonocardiales</taxon>
        <taxon>Pseudonocardiaceae</taxon>
        <taxon>Amycolatopsis</taxon>
    </lineage>
</organism>
<evidence type="ECO:0000256" key="1">
    <source>
        <dbReference type="ARBA" id="ARBA00004651"/>
    </source>
</evidence>
<feature type="transmembrane region" description="Helical" evidence="8">
    <location>
        <begin position="132"/>
        <end position="155"/>
    </location>
</feature>
<keyword evidence="2" id="KW-0813">Transport</keyword>
<dbReference type="Proteomes" id="UP000243799">
    <property type="component" value="Unassembled WGS sequence"/>
</dbReference>
<dbReference type="STRING" id="490629.SAMN05216266_101518"/>